<keyword evidence="3" id="KW-1185">Reference proteome</keyword>
<evidence type="ECO:0000313" key="3">
    <source>
        <dbReference type="Proteomes" id="UP001347796"/>
    </source>
</evidence>
<comment type="caution">
    <text evidence="2">The sequence shown here is derived from an EMBL/GenBank/DDBJ whole genome shotgun (WGS) entry which is preliminary data.</text>
</comment>
<dbReference type="EMBL" id="JAZGQO010000010">
    <property type="protein sequence ID" value="KAK6175003.1"/>
    <property type="molecule type" value="Genomic_DNA"/>
</dbReference>
<feature type="compositionally biased region" description="Low complexity" evidence="1">
    <location>
        <begin position="54"/>
        <end position="68"/>
    </location>
</feature>
<dbReference type="AlphaFoldDB" id="A0AAN8PHB7"/>
<name>A0AAN8PHB7_PATCE</name>
<protein>
    <submittedName>
        <fullName evidence="2">Uncharacterized protein</fullName>
    </submittedName>
</protein>
<feature type="compositionally biased region" description="Basic and acidic residues" evidence="1">
    <location>
        <begin position="172"/>
        <end position="184"/>
    </location>
</feature>
<proteinExistence type="predicted"/>
<feature type="compositionally biased region" description="Acidic residues" evidence="1">
    <location>
        <begin position="143"/>
        <end position="155"/>
    </location>
</feature>
<organism evidence="2 3">
    <name type="scientific">Patella caerulea</name>
    <name type="common">Rayed Mediterranean limpet</name>
    <dbReference type="NCBI Taxonomy" id="87958"/>
    <lineage>
        <taxon>Eukaryota</taxon>
        <taxon>Metazoa</taxon>
        <taxon>Spiralia</taxon>
        <taxon>Lophotrochozoa</taxon>
        <taxon>Mollusca</taxon>
        <taxon>Gastropoda</taxon>
        <taxon>Patellogastropoda</taxon>
        <taxon>Patelloidea</taxon>
        <taxon>Patellidae</taxon>
        <taxon>Patella</taxon>
    </lineage>
</organism>
<accession>A0AAN8PHB7</accession>
<feature type="compositionally biased region" description="Polar residues" evidence="1">
    <location>
        <begin position="99"/>
        <end position="111"/>
    </location>
</feature>
<evidence type="ECO:0000256" key="1">
    <source>
        <dbReference type="SAM" id="MobiDB-lite"/>
    </source>
</evidence>
<reference evidence="2 3" key="1">
    <citation type="submission" date="2024-01" db="EMBL/GenBank/DDBJ databases">
        <title>The genome of the rayed Mediterranean limpet Patella caerulea (Linnaeus, 1758).</title>
        <authorList>
            <person name="Anh-Thu Weber A."/>
            <person name="Halstead-Nussloch G."/>
        </authorList>
    </citation>
    <scope>NUCLEOTIDE SEQUENCE [LARGE SCALE GENOMIC DNA]</scope>
    <source>
        <strain evidence="2">AATW-2023a</strain>
        <tissue evidence="2">Whole specimen</tissue>
    </source>
</reference>
<dbReference type="Proteomes" id="UP001347796">
    <property type="component" value="Unassembled WGS sequence"/>
</dbReference>
<feature type="region of interest" description="Disordered" evidence="1">
    <location>
        <begin position="143"/>
        <end position="184"/>
    </location>
</feature>
<evidence type="ECO:0000313" key="2">
    <source>
        <dbReference type="EMBL" id="KAK6175003.1"/>
    </source>
</evidence>
<feature type="compositionally biased region" description="Basic and acidic residues" evidence="1">
    <location>
        <begin position="87"/>
        <end position="98"/>
    </location>
</feature>
<sequence length="184" mass="20182">MSSDHFSSMSEDETRLSTGGSLEHLSPVVSPERLSSGASPERLSSGLSPERLSSDGPSGLLSSGAPPSNQELPSGVPIVVLTRMNIKVKDGSEDKKTTESITQNGIIPDQNTDQKGEKAWQATQKDVLHFRWIWPEIIEIDGFEEREAESDDNENSDVNIQNTTDSEEDDASKDVNRNRVDTRL</sequence>
<feature type="region of interest" description="Disordered" evidence="1">
    <location>
        <begin position="1"/>
        <end position="115"/>
    </location>
</feature>
<gene>
    <name evidence="2" type="ORF">SNE40_013546</name>
</gene>